<dbReference type="AlphaFoldDB" id="A0AAE1F6C3"/>
<sequence length="150" mass="16469">MDDGDKSSEVFKLNSTLHALQNPCLQHQTHPRVRKPSSIILSPARNTSIVHSMYTKRREEECGMEKEGIAKKGDGREGTVKEGDGMVKEGDGMVKEGDGREGTVKEGDGMVKEIMDGKVNAGENEGMESRKGPLSVKGQKISLDEGRWRN</sequence>
<dbReference type="Proteomes" id="UP001286313">
    <property type="component" value="Unassembled WGS sequence"/>
</dbReference>
<name>A0AAE1F6C3_PETCI</name>
<feature type="compositionally biased region" description="Basic and acidic residues" evidence="1">
    <location>
        <begin position="56"/>
        <end position="116"/>
    </location>
</feature>
<evidence type="ECO:0000313" key="2">
    <source>
        <dbReference type="EMBL" id="KAK3868063.1"/>
    </source>
</evidence>
<comment type="caution">
    <text evidence="2">The sequence shown here is derived from an EMBL/GenBank/DDBJ whole genome shotgun (WGS) entry which is preliminary data.</text>
</comment>
<evidence type="ECO:0000256" key="1">
    <source>
        <dbReference type="SAM" id="MobiDB-lite"/>
    </source>
</evidence>
<dbReference type="EMBL" id="JAWQEG010003089">
    <property type="protein sequence ID" value="KAK3868063.1"/>
    <property type="molecule type" value="Genomic_DNA"/>
</dbReference>
<protein>
    <submittedName>
        <fullName evidence="2">Uncharacterized protein</fullName>
    </submittedName>
</protein>
<organism evidence="2 3">
    <name type="scientific">Petrolisthes cinctipes</name>
    <name type="common">Flat porcelain crab</name>
    <dbReference type="NCBI Taxonomy" id="88211"/>
    <lineage>
        <taxon>Eukaryota</taxon>
        <taxon>Metazoa</taxon>
        <taxon>Ecdysozoa</taxon>
        <taxon>Arthropoda</taxon>
        <taxon>Crustacea</taxon>
        <taxon>Multicrustacea</taxon>
        <taxon>Malacostraca</taxon>
        <taxon>Eumalacostraca</taxon>
        <taxon>Eucarida</taxon>
        <taxon>Decapoda</taxon>
        <taxon>Pleocyemata</taxon>
        <taxon>Anomura</taxon>
        <taxon>Galatheoidea</taxon>
        <taxon>Porcellanidae</taxon>
        <taxon>Petrolisthes</taxon>
    </lineage>
</organism>
<keyword evidence="3" id="KW-1185">Reference proteome</keyword>
<evidence type="ECO:0000313" key="3">
    <source>
        <dbReference type="Proteomes" id="UP001286313"/>
    </source>
</evidence>
<proteinExistence type="predicted"/>
<gene>
    <name evidence="2" type="ORF">Pcinc_026524</name>
</gene>
<reference evidence="2" key="1">
    <citation type="submission" date="2023-10" db="EMBL/GenBank/DDBJ databases">
        <title>Genome assemblies of two species of porcelain crab, Petrolisthes cinctipes and Petrolisthes manimaculis (Anomura: Porcellanidae).</title>
        <authorList>
            <person name="Angst P."/>
        </authorList>
    </citation>
    <scope>NUCLEOTIDE SEQUENCE</scope>
    <source>
        <strain evidence="2">PB745_01</strain>
        <tissue evidence="2">Gill</tissue>
    </source>
</reference>
<feature type="region of interest" description="Disordered" evidence="1">
    <location>
        <begin position="54"/>
        <end position="150"/>
    </location>
</feature>
<accession>A0AAE1F6C3</accession>